<organism evidence="5 6">
    <name type="scientific">Kaistella solincola</name>
    <dbReference type="NCBI Taxonomy" id="510955"/>
    <lineage>
        <taxon>Bacteria</taxon>
        <taxon>Pseudomonadati</taxon>
        <taxon>Bacteroidota</taxon>
        <taxon>Flavobacteriia</taxon>
        <taxon>Flavobacteriales</taxon>
        <taxon>Weeksellaceae</taxon>
        <taxon>Chryseobacterium group</taxon>
        <taxon>Kaistella</taxon>
    </lineage>
</organism>
<dbReference type="CDD" id="cd03358">
    <property type="entry name" value="LbH_WxcM_N_like"/>
    <property type="match status" value="1"/>
</dbReference>
<evidence type="ECO:0000256" key="2">
    <source>
        <dbReference type="ARBA" id="ARBA00022679"/>
    </source>
</evidence>
<dbReference type="InterPro" id="IPR011004">
    <property type="entry name" value="Trimer_LpxA-like_sf"/>
</dbReference>
<dbReference type="GO" id="GO:0016853">
    <property type="term" value="F:isomerase activity"/>
    <property type="evidence" value="ECO:0007669"/>
    <property type="project" value="UniProtKB-KW"/>
</dbReference>
<protein>
    <submittedName>
        <fullName evidence="5">dTDP-6-deoxy-3,4-keto-hexulose isomerase</fullName>
    </submittedName>
</protein>
<name>A0ABR4ZP80_9FLAO</name>
<keyword evidence="5" id="KW-0413">Isomerase</keyword>
<keyword evidence="6" id="KW-1185">Reference proteome</keyword>
<accession>A0ABR4ZP80</accession>
<dbReference type="InterPro" id="IPR050179">
    <property type="entry name" value="Trans_hexapeptide_repeat"/>
</dbReference>
<dbReference type="PROSITE" id="PS00101">
    <property type="entry name" value="HEXAPEP_TRANSFERASES"/>
    <property type="match status" value="1"/>
</dbReference>
<comment type="similarity">
    <text evidence="1">Belongs to the transferase hexapeptide repeat family.</text>
</comment>
<dbReference type="Pfam" id="PF00132">
    <property type="entry name" value="Hexapep"/>
    <property type="match status" value="2"/>
</dbReference>
<evidence type="ECO:0000313" key="6">
    <source>
        <dbReference type="Proteomes" id="UP000031275"/>
    </source>
</evidence>
<dbReference type="PANTHER" id="PTHR43300">
    <property type="entry name" value="ACETYLTRANSFERASE"/>
    <property type="match status" value="1"/>
</dbReference>
<keyword evidence="3" id="KW-0677">Repeat</keyword>
<dbReference type="InterPro" id="IPR001451">
    <property type="entry name" value="Hexapep"/>
</dbReference>
<evidence type="ECO:0000313" key="5">
    <source>
        <dbReference type="EMBL" id="KIA82896.1"/>
    </source>
</evidence>
<reference evidence="5 6" key="1">
    <citation type="submission" date="2014-10" db="EMBL/GenBank/DDBJ databases">
        <title>Kaistella solincola genome.</title>
        <authorList>
            <person name="Newman J.D."/>
        </authorList>
    </citation>
    <scope>NUCLEOTIDE SEQUENCE [LARGE SCALE GENOMIC DNA]</scope>
    <source>
        <strain evidence="5 6">DSM 22468</strain>
    </source>
</reference>
<evidence type="ECO:0000256" key="1">
    <source>
        <dbReference type="ARBA" id="ARBA00007274"/>
    </source>
</evidence>
<comment type="caution">
    <text evidence="5">The sequence shown here is derived from an EMBL/GenBank/DDBJ whole genome shotgun (WGS) entry which is preliminary data.</text>
</comment>
<proteinExistence type="inferred from homology"/>
<gene>
    <name evidence="5" type="ORF">OA84_04830</name>
</gene>
<sequence>MSKIHPLAEVQSSSVGEGTYVWQFSVILKEAVIGANCNINCHVFIENDVVIGNNVTVKPGVQIWDGLRIEDNVFIGPNVTFTNDHFPRSKQYQENVLQTNIKKGASIGANSTILGGITIGEDSLIGAGSVVTKDVPANELWLGNPARKVKNIIDDKIS</sequence>
<dbReference type="SUPFAM" id="SSF51161">
    <property type="entry name" value="Trimeric LpxA-like enzymes"/>
    <property type="match status" value="1"/>
</dbReference>
<evidence type="ECO:0000256" key="4">
    <source>
        <dbReference type="ARBA" id="ARBA00023315"/>
    </source>
</evidence>
<evidence type="ECO:0000256" key="3">
    <source>
        <dbReference type="ARBA" id="ARBA00022737"/>
    </source>
</evidence>
<dbReference type="InterPro" id="IPR018357">
    <property type="entry name" value="Hexapep_transf_CS"/>
</dbReference>
<dbReference type="PANTHER" id="PTHR43300:SF4">
    <property type="entry name" value="ACYL-[ACYL-CARRIER-PROTEIN]--UDP-N-ACETYLGLUCOSAMINE O-ACYLTRANSFERASE"/>
    <property type="match status" value="1"/>
</dbReference>
<dbReference type="Gene3D" id="2.160.10.10">
    <property type="entry name" value="Hexapeptide repeat proteins"/>
    <property type="match status" value="1"/>
</dbReference>
<dbReference type="EMBL" id="JSYK01000003">
    <property type="protein sequence ID" value="KIA82896.1"/>
    <property type="molecule type" value="Genomic_DNA"/>
</dbReference>
<dbReference type="RefSeq" id="WP_039343262.1">
    <property type="nucleotide sequence ID" value="NZ_JSYK01000003.1"/>
</dbReference>
<dbReference type="Proteomes" id="UP000031275">
    <property type="component" value="Unassembled WGS sequence"/>
</dbReference>
<keyword evidence="4" id="KW-0012">Acyltransferase</keyword>
<keyword evidence="2" id="KW-0808">Transferase</keyword>